<organism evidence="1 2">
    <name type="scientific">Portunus trituberculatus</name>
    <name type="common">Swimming crab</name>
    <name type="synonym">Neptunus trituberculatus</name>
    <dbReference type="NCBI Taxonomy" id="210409"/>
    <lineage>
        <taxon>Eukaryota</taxon>
        <taxon>Metazoa</taxon>
        <taxon>Ecdysozoa</taxon>
        <taxon>Arthropoda</taxon>
        <taxon>Crustacea</taxon>
        <taxon>Multicrustacea</taxon>
        <taxon>Malacostraca</taxon>
        <taxon>Eumalacostraca</taxon>
        <taxon>Eucarida</taxon>
        <taxon>Decapoda</taxon>
        <taxon>Pleocyemata</taxon>
        <taxon>Brachyura</taxon>
        <taxon>Eubrachyura</taxon>
        <taxon>Portunoidea</taxon>
        <taxon>Portunidae</taxon>
        <taxon>Portuninae</taxon>
        <taxon>Portunus</taxon>
    </lineage>
</organism>
<reference evidence="1 2" key="1">
    <citation type="submission" date="2019-05" db="EMBL/GenBank/DDBJ databases">
        <title>Another draft genome of Portunus trituberculatus and its Hox gene families provides insights of decapod evolution.</title>
        <authorList>
            <person name="Jeong J.-H."/>
            <person name="Song I."/>
            <person name="Kim S."/>
            <person name="Choi T."/>
            <person name="Kim D."/>
            <person name="Ryu S."/>
            <person name="Kim W."/>
        </authorList>
    </citation>
    <scope>NUCLEOTIDE SEQUENCE [LARGE SCALE GENOMIC DNA]</scope>
    <source>
        <tissue evidence="1">Muscle</tissue>
    </source>
</reference>
<evidence type="ECO:0000313" key="1">
    <source>
        <dbReference type="EMBL" id="MPC61166.1"/>
    </source>
</evidence>
<proteinExistence type="predicted"/>
<comment type="caution">
    <text evidence="1">The sequence shown here is derived from an EMBL/GenBank/DDBJ whole genome shotgun (WGS) entry which is preliminary data.</text>
</comment>
<accession>A0A5B7GU95</accession>
<keyword evidence="2" id="KW-1185">Reference proteome</keyword>
<evidence type="ECO:0000313" key="2">
    <source>
        <dbReference type="Proteomes" id="UP000324222"/>
    </source>
</evidence>
<dbReference type="AlphaFoldDB" id="A0A5B7GU95"/>
<protein>
    <submittedName>
        <fullName evidence="1">Uncharacterized protein</fullName>
    </submittedName>
</protein>
<sequence>MCLLGTQRIASQYTKCFKHSRPVSWLTDNRYHEHQGGGGVVDKVVSVGSGRRPRVGIAPLNLAGNLSPNFSRLPEPFMPTTVLQCKLFRSE</sequence>
<gene>
    <name evidence="1" type="ORF">E2C01_055230</name>
</gene>
<dbReference type="EMBL" id="VSRR010018267">
    <property type="protein sequence ID" value="MPC61166.1"/>
    <property type="molecule type" value="Genomic_DNA"/>
</dbReference>
<name>A0A5B7GU95_PORTR</name>
<dbReference type="Proteomes" id="UP000324222">
    <property type="component" value="Unassembled WGS sequence"/>
</dbReference>